<dbReference type="Proteomes" id="UP000177954">
    <property type="component" value="Unassembled WGS sequence"/>
</dbReference>
<dbReference type="CDD" id="cd06171">
    <property type="entry name" value="Sigma70_r4"/>
    <property type="match status" value="1"/>
</dbReference>
<dbReference type="Gene3D" id="1.10.10.10">
    <property type="entry name" value="Winged helix-like DNA-binding domain superfamily/Winged helix DNA-binding domain"/>
    <property type="match status" value="1"/>
</dbReference>
<organism evidence="2 3">
    <name type="scientific">Candidatus Ryanbacteria bacterium RIFCSPLOWO2_02_FULL_47_14</name>
    <dbReference type="NCBI Taxonomy" id="1802129"/>
    <lineage>
        <taxon>Bacteria</taxon>
        <taxon>Candidatus Ryaniibacteriota</taxon>
    </lineage>
</organism>
<dbReference type="GO" id="GO:0006352">
    <property type="term" value="P:DNA-templated transcription initiation"/>
    <property type="evidence" value="ECO:0007669"/>
    <property type="project" value="InterPro"/>
</dbReference>
<dbReference type="GO" id="GO:0003677">
    <property type="term" value="F:DNA binding"/>
    <property type="evidence" value="ECO:0007669"/>
    <property type="project" value="InterPro"/>
</dbReference>
<evidence type="ECO:0000313" key="2">
    <source>
        <dbReference type="EMBL" id="OGZ56588.1"/>
    </source>
</evidence>
<feature type="domain" description="RNA polymerase sigma factor 70 region 4 type 2" evidence="1">
    <location>
        <begin position="16"/>
        <end position="62"/>
    </location>
</feature>
<dbReference type="SUPFAM" id="SSF88659">
    <property type="entry name" value="Sigma3 and sigma4 domains of RNA polymerase sigma factors"/>
    <property type="match status" value="1"/>
</dbReference>
<dbReference type="EMBL" id="MHNZ01000013">
    <property type="protein sequence ID" value="OGZ56588.1"/>
    <property type="molecule type" value="Genomic_DNA"/>
</dbReference>
<dbReference type="AlphaFoldDB" id="A0A1G2H3N2"/>
<dbReference type="GO" id="GO:0016987">
    <property type="term" value="F:sigma factor activity"/>
    <property type="evidence" value="ECO:0007669"/>
    <property type="project" value="InterPro"/>
</dbReference>
<dbReference type="InterPro" id="IPR036388">
    <property type="entry name" value="WH-like_DNA-bd_sf"/>
</dbReference>
<reference evidence="2 3" key="1">
    <citation type="journal article" date="2016" name="Nat. Commun.">
        <title>Thousands of microbial genomes shed light on interconnected biogeochemical processes in an aquifer system.</title>
        <authorList>
            <person name="Anantharaman K."/>
            <person name="Brown C.T."/>
            <person name="Hug L.A."/>
            <person name="Sharon I."/>
            <person name="Castelle C.J."/>
            <person name="Probst A.J."/>
            <person name="Thomas B.C."/>
            <person name="Singh A."/>
            <person name="Wilkins M.J."/>
            <person name="Karaoz U."/>
            <person name="Brodie E.L."/>
            <person name="Williams K.H."/>
            <person name="Hubbard S.S."/>
            <person name="Banfield J.F."/>
        </authorList>
    </citation>
    <scope>NUCLEOTIDE SEQUENCE [LARGE SCALE GENOMIC DNA]</scope>
</reference>
<proteinExistence type="predicted"/>
<gene>
    <name evidence="2" type="ORF">A3J04_01930</name>
</gene>
<dbReference type="Pfam" id="PF08281">
    <property type="entry name" value="Sigma70_r4_2"/>
    <property type="match status" value="1"/>
</dbReference>
<evidence type="ECO:0000259" key="1">
    <source>
        <dbReference type="Pfam" id="PF08281"/>
    </source>
</evidence>
<dbReference type="InterPro" id="IPR013249">
    <property type="entry name" value="RNA_pol_sigma70_r4_t2"/>
</dbReference>
<dbReference type="InterPro" id="IPR013324">
    <property type="entry name" value="RNA_pol_sigma_r3/r4-like"/>
</dbReference>
<protein>
    <recommendedName>
        <fullName evidence="1">RNA polymerase sigma factor 70 region 4 type 2 domain-containing protein</fullName>
    </recommendedName>
</protein>
<name>A0A1G2H3N2_9BACT</name>
<accession>A0A1G2H3N2</accession>
<sequence>MKVSSTYSTILVEPVLGKLSLAYQEVFTLHHESDLTFAEISAQLGKSINTVKSQYRRALLALQKLLT</sequence>
<comment type="caution">
    <text evidence="2">The sequence shown here is derived from an EMBL/GenBank/DDBJ whole genome shotgun (WGS) entry which is preliminary data.</text>
</comment>
<evidence type="ECO:0000313" key="3">
    <source>
        <dbReference type="Proteomes" id="UP000177954"/>
    </source>
</evidence>